<name>A0ABU6DRK5_9GAMM</name>
<comment type="caution">
    <text evidence="1">The sequence shown here is derived from an EMBL/GenBank/DDBJ whole genome shotgun (WGS) entry which is preliminary data.</text>
</comment>
<organism evidence="1 2">
    <name type="scientific">Acinetobacter pollinis</name>
    <dbReference type="NCBI Taxonomy" id="2605270"/>
    <lineage>
        <taxon>Bacteria</taxon>
        <taxon>Pseudomonadati</taxon>
        <taxon>Pseudomonadota</taxon>
        <taxon>Gammaproteobacteria</taxon>
        <taxon>Moraxellales</taxon>
        <taxon>Moraxellaceae</taxon>
        <taxon>Acinetobacter</taxon>
    </lineage>
</organism>
<evidence type="ECO:0000313" key="1">
    <source>
        <dbReference type="EMBL" id="MEB5476465.1"/>
    </source>
</evidence>
<protein>
    <submittedName>
        <fullName evidence="1">Uncharacterized protein</fullName>
    </submittedName>
</protein>
<gene>
    <name evidence="1" type="ORF">I2F25_05255</name>
</gene>
<reference evidence="1 2" key="1">
    <citation type="submission" date="2019-08" db="EMBL/GenBank/DDBJ databases">
        <title>Five species of Acinetobacter isolated from floral nectar and animal pollinators.</title>
        <authorList>
            <person name="Hendry T.A."/>
        </authorList>
    </citation>
    <scope>NUCLEOTIDE SEQUENCE [LARGE SCALE GENOMIC DNA]</scope>
    <source>
        <strain evidence="1 2">MD18.27</strain>
    </source>
</reference>
<evidence type="ECO:0000313" key="2">
    <source>
        <dbReference type="Proteomes" id="UP001339883"/>
    </source>
</evidence>
<dbReference type="Proteomes" id="UP001339883">
    <property type="component" value="Unassembled WGS sequence"/>
</dbReference>
<keyword evidence="2" id="KW-1185">Reference proteome</keyword>
<dbReference type="EMBL" id="VTDN01000003">
    <property type="protein sequence ID" value="MEB5476465.1"/>
    <property type="molecule type" value="Genomic_DNA"/>
</dbReference>
<accession>A0ABU6DRK5</accession>
<dbReference type="RefSeq" id="WP_195770610.1">
    <property type="nucleotide sequence ID" value="NZ_VTDN01000003.1"/>
</dbReference>
<proteinExistence type="predicted"/>
<sequence>MKHINMNELFAKASELPMIRHGRMYQHDVFVKLNEKAHHAMHQIPEKIKLSIPSISIGVFDGEFEEHHTLLEQMKKINVQKVMRNKYRQFFH</sequence>